<organism evidence="5 6">
    <name type="scientific">Nocardia brasiliensis</name>
    <dbReference type="NCBI Taxonomy" id="37326"/>
    <lineage>
        <taxon>Bacteria</taxon>
        <taxon>Bacillati</taxon>
        <taxon>Actinomycetota</taxon>
        <taxon>Actinomycetes</taxon>
        <taxon>Mycobacteriales</taxon>
        <taxon>Nocardiaceae</taxon>
        <taxon>Nocardia</taxon>
    </lineage>
</organism>
<dbReference type="InterPro" id="IPR036625">
    <property type="entry name" value="E3-bd_dom_sf"/>
</dbReference>
<evidence type="ECO:0000313" key="6">
    <source>
        <dbReference type="Proteomes" id="UP000501705"/>
    </source>
</evidence>
<evidence type="ECO:0000259" key="3">
    <source>
        <dbReference type="Pfam" id="PF11774"/>
    </source>
</evidence>
<evidence type="ECO:0000313" key="5">
    <source>
        <dbReference type="EMBL" id="QIS05615.1"/>
    </source>
</evidence>
<gene>
    <name evidence="5" type="ORF">F5X71_27840</name>
</gene>
<dbReference type="InterPro" id="IPR042261">
    <property type="entry name" value="Lsr2-like_dimerization"/>
</dbReference>
<dbReference type="Proteomes" id="UP000501705">
    <property type="component" value="Chromosome"/>
</dbReference>
<name>A0A6G9XXE6_NOCBR</name>
<evidence type="ECO:0000259" key="4">
    <source>
        <dbReference type="Pfam" id="PF23359"/>
    </source>
</evidence>
<protein>
    <submittedName>
        <fullName evidence="5">Lsr2 family protein</fullName>
    </submittedName>
</protein>
<sequence length="145" mass="15444">MARRIVEALVDDIDGSEADETVAFGFDGRMYEIDLSYANAARLREAVGMWADSARKLGRTSAHRDSTRRASANGQVAAIRSWAADNGYSVSGRGRISAEVVAAYRAAQASSAVPSPTRSKPDVPAFIEPGKKRGKGSAKKRTGRG</sequence>
<proteinExistence type="predicted"/>
<feature type="region of interest" description="Disordered" evidence="2">
    <location>
        <begin position="108"/>
        <end position="145"/>
    </location>
</feature>
<feature type="domain" description="Lsr2 dimerization" evidence="3">
    <location>
        <begin position="1"/>
        <end position="57"/>
    </location>
</feature>
<dbReference type="EMBL" id="CP046171">
    <property type="protein sequence ID" value="QIS05615.1"/>
    <property type="molecule type" value="Genomic_DNA"/>
</dbReference>
<dbReference type="GO" id="GO:0016746">
    <property type="term" value="F:acyltransferase activity"/>
    <property type="evidence" value="ECO:0007669"/>
    <property type="project" value="InterPro"/>
</dbReference>
<dbReference type="InterPro" id="IPR055370">
    <property type="entry name" value="Lsr2_DNA-bd"/>
</dbReference>
<evidence type="ECO:0000256" key="2">
    <source>
        <dbReference type="SAM" id="MobiDB-lite"/>
    </source>
</evidence>
<evidence type="ECO:0000256" key="1">
    <source>
        <dbReference type="ARBA" id="ARBA00023125"/>
    </source>
</evidence>
<accession>A0A6G9XXE6</accession>
<reference evidence="5 6" key="1">
    <citation type="journal article" date="2019" name="ACS Chem. Biol.">
        <title>Identification and Mobilization of a Cryptic Antibiotic Biosynthesis Gene Locus from a Human-Pathogenic Nocardia Isolate.</title>
        <authorList>
            <person name="Herisse M."/>
            <person name="Ishida K."/>
            <person name="Porter J.L."/>
            <person name="Howden B."/>
            <person name="Hertweck C."/>
            <person name="Stinear T.P."/>
            <person name="Pidot S.J."/>
        </authorList>
    </citation>
    <scope>NUCLEOTIDE SEQUENCE [LARGE SCALE GENOMIC DNA]</scope>
    <source>
        <strain evidence="5 6">AUSMDU00024985</strain>
    </source>
</reference>
<feature type="domain" description="Lsr2 DNA-binding" evidence="4">
    <location>
        <begin position="73"/>
        <end position="107"/>
    </location>
</feature>
<dbReference type="Pfam" id="PF11774">
    <property type="entry name" value="Lsr2"/>
    <property type="match status" value="1"/>
</dbReference>
<dbReference type="InterPro" id="IPR024412">
    <property type="entry name" value="Lsr2_dim_dom"/>
</dbReference>
<keyword evidence="1" id="KW-0238">DNA-binding</keyword>
<feature type="compositionally biased region" description="Basic residues" evidence="2">
    <location>
        <begin position="132"/>
        <end position="145"/>
    </location>
</feature>
<dbReference type="AlphaFoldDB" id="A0A6G9XXE6"/>
<dbReference type="Pfam" id="PF23359">
    <property type="entry name" value="Lsr2_DNA-bd"/>
    <property type="match status" value="1"/>
</dbReference>
<dbReference type="GO" id="GO:0003677">
    <property type="term" value="F:DNA binding"/>
    <property type="evidence" value="ECO:0007669"/>
    <property type="project" value="UniProtKB-KW"/>
</dbReference>
<dbReference type="Gene3D" id="3.30.60.230">
    <property type="entry name" value="Lsr2, dimerization domain"/>
    <property type="match status" value="1"/>
</dbReference>
<dbReference type="Gene3D" id="4.10.320.10">
    <property type="entry name" value="E3-binding domain"/>
    <property type="match status" value="1"/>
</dbReference>